<name>A0ACC1Q5H6_9APHY</name>
<organism evidence="1 2">
    <name type="scientific">Trametes sanguinea</name>
    <dbReference type="NCBI Taxonomy" id="158606"/>
    <lineage>
        <taxon>Eukaryota</taxon>
        <taxon>Fungi</taxon>
        <taxon>Dikarya</taxon>
        <taxon>Basidiomycota</taxon>
        <taxon>Agaricomycotina</taxon>
        <taxon>Agaricomycetes</taxon>
        <taxon>Polyporales</taxon>
        <taxon>Polyporaceae</taxon>
        <taxon>Trametes</taxon>
    </lineage>
</organism>
<protein>
    <submittedName>
        <fullName evidence="1">Uncharacterized protein</fullName>
    </submittedName>
</protein>
<dbReference type="Proteomes" id="UP001144978">
    <property type="component" value="Unassembled WGS sequence"/>
</dbReference>
<accession>A0ACC1Q5H6</accession>
<proteinExistence type="predicted"/>
<comment type="caution">
    <text evidence="1">The sequence shown here is derived from an EMBL/GenBank/DDBJ whole genome shotgun (WGS) entry which is preliminary data.</text>
</comment>
<gene>
    <name evidence="1" type="ORF">NUW54_g2422</name>
</gene>
<dbReference type="EMBL" id="JANSHE010000456">
    <property type="protein sequence ID" value="KAJ3010629.1"/>
    <property type="molecule type" value="Genomic_DNA"/>
</dbReference>
<evidence type="ECO:0000313" key="1">
    <source>
        <dbReference type="EMBL" id="KAJ3010629.1"/>
    </source>
</evidence>
<keyword evidence="2" id="KW-1185">Reference proteome</keyword>
<evidence type="ECO:0000313" key="2">
    <source>
        <dbReference type="Proteomes" id="UP001144978"/>
    </source>
</evidence>
<sequence>MHHLFACIAGIKRGTHIHNGASTTSSLTIGFPNIELTDIPSLKSIDPLIVIVEIRRMDIQSLCSLSTTCRVLREASMPLLFYTTRSRTASGHAGPDHAQWKHRTLHILDDCLDEPFKTRVAGELVLHSLSCGLYDPLFLGNALRKMPALAKVEVGLMLAFERRQLTPHELPWATVQAILSVPHLQCFTVDSHRLTPWMLPGESYRPDALSPGLTAFQYRLVYYHEYLRYTPEEQAFKVTLILKTYHSTLQKLELPIALLPIPALHSLQWPVLHELRFHSGQEPGKAHLVSSALVNMAALRVLGRGLAERLEGVECRARLVRFVSYAGCSPFWVYGVPALPVGLGATSHCTTNHHARTSFFSLARIRLARTFPTYLARSPPDAPPSPLSARARLV</sequence>
<reference evidence="1" key="1">
    <citation type="submission" date="2022-08" db="EMBL/GenBank/DDBJ databases">
        <title>Genome Sequence of Pycnoporus sanguineus.</title>
        <authorList>
            <person name="Buettner E."/>
        </authorList>
    </citation>
    <scope>NUCLEOTIDE SEQUENCE</scope>
    <source>
        <strain evidence="1">CG-C14</strain>
    </source>
</reference>